<proteinExistence type="predicted"/>
<evidence type="ECO:0000313" key="1">
    <source>
        <dbReference type="EMBL" id="CAB0594441.1"/>
    </source>
</evidence>
<comment type="caution">
    <text evidence="1">The sequence shown here is derived from an EMBL/GenBank/DDBJ whole genome shotgun (WGS) entry which is preliminary data.</text>
</comment>
<evidence type="ECO:0000313" key="2">
    <source>
        <dbReference type="Proteomes" id="UP000480222"/>
    </source>
</evidence>
<organism evidence="1 2">
    <name type="scientific">Corynebacterium diphtheriae</name>
    <dbReference type="NCBI Taxonomy" id="1717"/>
    <lineage>
        <taxon>Bacteria</taxon>
        <taxon>Bacillati</taxon>
        <taxon>Actinomycetota</taxon>
        <taxon>Actinomycetes</taxon>
        <taxon>Mycobacteriales</taxon>
        <taxon>Corynebacteriaceae</taxon>
        <taxon>Corynebacterium</taxon>
    </lineage>
</organism>
<sequence>MGWVQQDATGLMLRRIRKFTDMPERIVAVLPKGWTPSQGAFVTVTSDGTPISRKSWTRESIRITVHAPDGPTARRLMAAIDGHLLQPMGQAPWAFSIRASTGLVVTKDSRVGGWVASAVYSVGLNRKVFS</sequence>
<dbReference type="Proteomes" id="UP000480222">
    <property type="component" value="Unassembled WGS sequence"/>
</dbReference>
<dbReference type="AlphaFoldDB" id="A0A6J4WC03"/>
<gene>
    <name evidence="1" type="ORF">CIP107547_00920</name>
</gene>
<accession>A0A6J4WC03</accession>
<dbReference type="RefSeq" id="WP_088263247.1">
    <property type="nucleotide sequence ID" value="NZ_CP040521.1"/>
</dbReference>
<dbReference type="EMBL" id="CADDAV010000010">
    <property type="protein sequence ID" value="CAB0594441.1"/>
    <property type="molecule type" value="Genomic_DNA"/>
</dbReference>
<reference evidence="1 2" key="1">
    <citation type="submission" date="2020-02" db="EMBL/GenBank/DDBJ databases">
        <authorList>
            <person name="Brisse S."/>
        </authorList>
    </citation>
    <scope>NUCLEOTIDE SEQUENCE [LARGE SCALE GENOMIC DNA]</scope>
    <source>
        <strain evidence="1">CIP107547</strain>
    </source>
</reference>
<protein>
    <submittedName>
        <fullName evidence="1">Uncharacterized protein</fullName>
    </submittedName>
</protein>
<name>A0A6J4WC03_CORDP</name>